<evidence type="ECO:0000256" key="5">
    <source>
        <dbReference type="ARBA" id="ARBA00022723"/>
    </source>
</evidence>
<dbReference type="GO" id="GO:0006491">
    <property type="term" value="P:N-glycan processing"/>
    <property type="evidence" value="ECO:0007669"/>
    <property type="project" value="TreeGrafter"/>
</dbReference>
<keyword evidence="11 17" id="KW-0472">Membrane</keyword>
<evidence type="ECO:0000256" key="1">
    <source>
        <dbReference type="ARBA" id="ARBA00004323"/>
    </source>
</evidence>
<evidence type="ECO:0000256" key="7">
    <source>
        <dbReference type="ARBA" id="ARBA00022833"/>
    </source>
</evidence>
<dbReference type="Gene3D" id="2.70.98.30">
    <property type="entry name" value="Golgi alpha-mannosidase II, domain 4"/>
    <property type="match status" value="1"/>
</dbReference>
<dbReference type="InterPro" id="IPR050843">
    <property type="entry name" value="Glycosyl_Hydrlase_38"/>
</dbReference>
<comment type="catalytic activity">
    <reaction evidence="15">
        <text>N(4)-{beta-D-GlcNAc-(1-&gt;2)-alpha-D-Man-(1-&gt;3)-[alpha-D-Man-(1-&gt;3)-[alpha-D-Man-(1-&gt;6)]-alpha-D-Man-(1-&gt;6)]-beta-D-Man-(1-&gt;4)-beta-D-GlcNAc-(1-&gt;4)-beta-D-GlcNAc}-L-asparaginyl-[protein] + 2 H2O = 2 alpha-D-mannopyranose + an N(4)-{beta-D-GlcNAc-(1-&gt;2)-alpha-D-Man-(1-&gt;3)-[alpha-D-Man-(1-&gt;6)]-beta-D-Man-(1-&gt;4)-beta-D-GlcNAc-(1-&gt;4)-beta-D-GlcNAc}-L-asparaginyl-[protein]</text>
        <dbReference type="Rhea" id="RHEA:56052"/>
        <dbReference type="Rhea" id="RHEA-COMP:14368"/>
        <dbReference type="Rhea" id="RHEA-COMP:14369"/>
        <dbReference type="ChEBI" id="CHEBI:15377"/>
        <dbReference type="ChEBI" id="CHEBI:28729"/>
        <dbReference type="ChEBI" id="CHEBI:60615"/>
        <dbReference type="ChEBI" id="CHEBI:60625"/>
        <dbReference type="EC" id="3.2.1.114"/>
    </reaction>
</comment>
<dbReference type="InterPro" id="IPR028995">
    <property type="entry name" value="Glyco_hydro_57/38_cen_sf"/>
</dbReference>
<evidence type="ECO:0000256" key="16">
    <source>
        <dbReference type="RuleBase" id="RU361199"/>
    </source>
</evidence>
<dbReference type="AlphaFoldDB" id="A0A2G8L2Y2"/>
<comment type="subcellular location">
    <subcellularLocation>
        <location evidence="1">Golgi apparatus membrane</location>
        <topology evidence="1">Single-pass type II membrane protein</topology>
    </subcellularLocation>
</comment>
<dbReference type="OrthoDB" id="10261055at2759"/>
<dbReference type="PANTHER" id="PTHR11607:SF3">
    <property type="entry name" value="LYSOSOMAL ALPHA-MANNOSIDASE"/>
    <property type="match status" value="1"/>
</dbReference>
<comment type="function">
    <text evidence="14">Catalyzes the first committed step in the biosynthesis of complex N-glycans. It controls conversion of high mannose to complex N-glycans; the final hydrolytic step in the N-glycan maturation pathway.</text>
</comment>
<dbReference type="CDD" id="cd10809">
    <property type="entry name" value="GH38N_AMII_GMII_SfManIII_like"/>
    <property type="match status" value="1"/>
</dbReference>
<dbReference type="GO" id="GO:0006013">
    <property type="term" value="P:mannose metabolic process"/>
    <property type="evidence" value="ECO:0007669"/>
    <property type="project" value="InterPro"/>
</dbReference>
<dbReference type="Pfam" id="PF07748">
    <property type="entry name" value="Glyco_hydro_38C"/>
    <property type="match status" value="1"/>
</dbReference>
<sequence length="1142" mass="129779">SYKAPAVLQLTMRPKRVLIVGCGFFLLVVISMYLILDKSGQTAGYPGQVNEAQRQLEVLEDKVGILEKDLNKNHNIINQLKDALKVISNGGPNPKLIAPGGDPEDNVKGDPWVFHQRPDEGGGGGGDDRDDGAPLNLGAKAHVNQMECSFAAGESGTSADIQMMNVYDEVDFNNANGGVWKQGFDITYNADEWKNKPLKVYVVPHSHNDPGWIKTFSKYYQDQTQHILDNAVEKLKQYPAMKFIWAEISYFAEWWWKTTEAKKTAAKRLISSGQWEIVTGGWVMVDEANTHYFAILDQYIEGHEWMDEMLGIKPKISWSIDPFGMSPTLAYLLKGMGFDAMVIQRTHYEIKKYLGKRQQLEFMWRQNWDHESTTDMFCHMMPFYSYDVPHSCGPDPKVCCQFDFKRLPGGRINCPWKVPPTRITDTNVEQRAGMLLDQYRKKSKLFKSNVLMVPLGDDFRYDKAIEWDQQYENYEKLFSYMNQRKDWHVQAQFGTLNDYFSALWYETNTEIGAQPEGFPSLSGDFFAYADRDKDYWTGYFTSRPLHKHLDRVVEGHLRAAEIAFSYAAASARQAEIGAFQDSELIHLLSQSRKSLGLFQHHDAITGTAKDHVVVDYGQKLLKAIEDSRLVMMESLYFLMLQQKSDYKSGVKYFTVDETRASHDAMPSQEIVLLDEEDPRAVVFFNSLGQPRKELVKLRVSSVNVEVTDSDNNPVNSQGGLVFNQFDALDDSFFELLFEVDLKPMSMKKYWIRDSGTKVTSHHQHSSVEFFNMDEQANIRRGAVEVLKHSESAESILLENDFLLAKFDRLTGFLKSVTTKADNKDTNIEMEFVMYGTNKATNMKSGAYLFLPDGPAKAVTGQHPPVRVTSGPLFSEVSVSLFCVEHIVSLTNTEGPESLGIGIKNIVDIRNERNKELVMRMKTSVENRDGIFYTDLNGFQIQKRKSSPEGKLPLQANFYPMPTMAFIEDDDTRVSLISAQPLGVSSLEMGWLEVVLDRRLMQDDFRGLQQGVQDNRRTPSYFRLLLERRVDSSSLKPLDTVPVGYPSLLGHFTSLALNHPIYSHIVTMAERQEQPSLVGDVSLILKGLPCDVHLLNLRTRSSQKTTGVTARREAFLILHRLGFDCRYPGLRLQCMTQGGQVSM</sequence>
<evidence type="ECO:0000256" key="13">
    <source>
        <dbReference type="ARBA" id="ARBA00023295"/>
    </source>
</evidence>
<feature type="transmembrane region" description="Helical" evidence="17">
    <location>
        <begin position="17"/>
        <end position="36"/>
    </location>
</feature>
<dbReference type="EMBL" id="MRZV01000243">
    <property type="protein sequence ID" value="PIK54575.1"/>
    <property type="molecule type" value="Genomic_DNA"/>
</dbReference>
<feature type="non-terminal residue" evidence="19">
    <location>
        <position position="1"/>
    </location>
</feature>
<dbReference type="GO" id="GO:0004572">
    <property type="term" value="F:mannosyl-oligosaccharide 1,3-1,6-alpha-mannosidase activity"/>
    <property type="evidence" value="ECO:0007669"/>
    <property type="project" value="UniProtKB-EC"/>
</dbReference>
<dbReference type="InterPro" id="IPR013780">
    <property type="entry name" value="Glyco_hydro_b"/>
</dbReference>
<feature type="domain" description="Glycoside hydrolase family 38 central" evidence="18">
    <location>
        <begin position="534"/>
        <end position="620"/>
    </location>
</feature>
<comment type="caution">
    <text evidence="19">The sequence shown here is derived from an EMBL/GenBank/DDBJ whole genome shotgun (WGS) entry which is preliminary data.</text>
</comment>
<keyword evidence="7 16" id="KW-0862">Zinc</keyword>
<evidence type="ECO:0000256" key="9">
    <source>
        <dbReference type="ARBA" id="ARBA00022989"/>
    </source>
</evidence>
<dbReference type="Pfam" id="PF01074">
    <property type="entry name" value="Glyco_hydro_38N"/>
    <property type="match status" value="1"/>
</dbReference>
<dbReference type="InterPro" id="IPR011682">
    <property type="entry name" value="Glyco_hydro_38_C"/>
</dbReference>
<evidence type="ECO:0000256" key="6">
    <source>
        <dbReference type="ARBA" id="ARBA00022801"/>
    </source>
</evidence>
<keyword evidence="20" id="KW-1185">Reference proteome</keyword>
<name>A0A2G8L2Y2_STIJA</name>
<proteinExistence type="inferred from homology"/>
<keyword evidence="5 16" id="KW-0479">Metal-binding</keyword>
<dbReference type="SUPFAM" id="SSF74650">
    <property type="entry name" value="Galactose mutarotase-like"/>
    <property type="match status" value="1"/>
</dbReference>
<reference evidence="19 20" key="1">
    <citation type="journal article" date="2017" name="PLoS Biol.">
        <title>The sea cucumber genome provides insights into morphological evolution and visceral regeneration.</title>
        <authorList>
            <person name="Zhang X."/>
            <person name="Sun L."/>
            <person name="Yuan J."/>
            <person name="Sun Y."/>
            <person name="Gao Y."/>
            <person name="Zhang L."/>
            <person name="Li S."/>
            <person name="Dai H."/>
            <person name="Hamel J.F."/>
            <person name="Liu C."/>
            <person name="Yu Y."/>
            <person name="Liu S."/>
            <person name="Lin W."/>
            <person name="Guo K."/>
            <person name="Jin S."/>
            <person name="Xu P."/>
            <person name="Storey K.B."/>
            <person name="Huan P."/>
            <person name="Zhang T."/>
            <person name="Zhou Y."/>
            <person name="Zhang J."/>
            <person name="Lin C."/>
            <person name="Li X."/>
            <person name="Xing L."/>
            <person name="Huo D."/>
            <person name="Sun M."/>
            <person name="Wang L."/>
            <person name="Mercier A."/>
            <person name="Li F."/>
            <person name="Yang H."/>
            <person name="Xiang J."/>
        </authorList>
    </citation>
    <scope>NUCLEOTIDE SEQUENCE [LARGE SCALE GENOMIC DNA]</scope>
    <source>
        <strain evidence="19">Shaxun</strain>
        <tissue evidence="19">Muscle</tissue>
    </source>
</reference>
<keyword evidence="4 17" id="KW-0812">Transmembrane</keyword>
<gene>
    <name evidence="19" type="ORF">BSL78_08506</name>
</gene>
<evidence type="ECO:0000256" key="15">
    <source>
        <dbReference type="ARBA" id="ARBA00093232"/>
    </source>
</evidence>
<evidence type="ECO:0000256" key="12">
    <source>
        <dbReference type="ARBA" id="ARBA00023157"/>
    </source>
</evidence>
<dbReference type="FunFam" id="2.70.98.30:FF:000002">
    <property type="entry name" value="Alpha-mannosidase"/>
    <property type="match status" value="1"/>
</dbReference>
<dbReference type="SMART" id="SM00872">
    <property type="entry name" value="Alpha-mann_mid"/>
    <property type="match status" value="1"/>
</dbReference>
<dbReference type="STRING" id="307972.A0A2G8L2Y2"/>
<evidence type="ECO:0000256" key="2">
    <source>
        <dbReference type="ARBA" id="ARBA00004922"/>
    </source>
</evidence>
<dbReference type="InterPro" id="IPR037094">
    <property type="entry name" value="Glyco_hydro_38_cen_sf"/>
</dbReference>
<evidence type="ECO:0000256" key="11">
    <source>
        <dbReference type="ARBA" id="ARBA00023136"/>
    </source>
</evidence>
<dbReference type="FunFam" id="3.20.110.10:FF:000003">
    <property type="entry name" value="Alpha-mannosidase"/>
    <property type="match status" value="1"/>
</dbReference>
<dbReference type="InterPro" id="IPR000602">
    <property type="entry name" value="Glyco_hydro_38_N"/>
</dbReference>
<dbReference type="InterPro" id="IPR011330">
    <property type="entry name" value="Glyco_hydro/deAcase_b/a-brl"/>
</dbReference>
<organism evidence="19 20">
    <name type="scientific">Stichopus japonicus</name>
    <name type="common">Sea cucumber</name>
    <dbReference type="NCBI Taxonomy" id="307972"/>
    <lineage>
        <taxon>Eukaryota</taxon>
        <taxon>Metazoa</taxon>
        <taxon>Echinodermata</taxon>
        <taxon>Eleutherozoa</taxon>
        <taxon>Echinozoa</taxon>
        <taxon>Holothuroidea</taxon>
        <taxon>Aspidochirotacea</taxon>
        <taxon>Aspidochirotida</taxon>
        <taxon>Stichopodidae</taxon>
        <taxon>Apostichopus</taxon>
    </lineage>
</organism>
<keyword evidence="6 16" id="KW-0378">Hydrolase</keyword>
<dbReference type="FunFam" id="1.20.1270.50:FF:000001">
    <property type="entry name" value="Alpha-mannosidase"/>
    <property type="match status" value="1"/>
</dbReference>
<dbReference type="InterPro" id="IPR011013">
    <property type="entry name" value="Gal_mutarotase_sf_dom"/>
</dbReference>
<dbReference type="Gene3D" id="3.20.110.10">
    <property type="entry name" value="Glycoside hydrolase 38, N terminal domain"/>
    <property type="match status" value="1"/>
</dbReference>
<comment type="similarity">
    <text evidence="3 16">Belongs to the glycosyl hydrolase 38 family.</text>
</comment>
<dbReference type="EC" id="3.2.1.-" evidence="16"/>
<evidence type="ECO:0000313" key="19">
    <source>
        <dbReference type="EMBL" id="PIK54575.1"/>
    </source>
</evidence>
<dbReference type="GO" id="GO:0000139">
    <property type="term" value="C:Golgi membrane"/>
    <property type="evidence" value="ECO:0007669"/>
    <property type="project" value="UniProtKB-SubCell"/>
</dbReference>
<comment type="cofactor">
    <cofactor evidence="16">
        <name>Zn(2+)</name>
        <dbReference type="ChEBI" id="CHEBI:29105"/>
    </cofactor>
    <text evidence="16">Binds 1 zinc ion per subunit.</text>
</comment>
<keyword evidence="8" id="KW-0735">Signal-anchor</keyword>
<dbReference type="InterPro" id="IPR027291">
    <property type="entry name" value="Glyco_hydro_38_N_sf"/>
</dbReference>
<dbReference type="Proteomes" id="UP000230750">
    <property type="component" value="Unassembled WGS sequence"/>
</dbReference>
<keyword evidence="9 17" id="KW-1133">Transmembrane helix</keyword>
<evidence type="ECO:0000256" key="8">
    <source>
        <dbReference type="ARBA" id="ARBA00022968"/>
    </source>
</evidence>
<keyword evidence="10" id="KW-0333">Golgi apparatus</keyword>
<dbReference type="GO" id="GO:0046872">
    <property type="term" value="F:metal ion binding"/>
    <property type="evidence" value="ECO:0007669"/>
    <property type="project" value="UniProtKB-KW"/>
</dbReference>
<comment type="pathway">
    <text evidence="2">Protein modification; protein glycosylation.</text>
</comment>
<evidence type="ECO:0000256" key="3">
    <source>
        <dbReference type="ARBA" id="ARBA00009792"/>
    </source>
</evidence>
<dbReference type="GO" id="GO:0030246">
    <property type="term" value="F:carbohydrate binding"/>
    <property type="evidence" value="ECO:0007669"/>
    <property type="project" value="InterPro"/>
</dbReference>
<evidence type="ECO:0000256" key="14">
    <source>
        <dbReference type="ARBA" id="ARBA00059516"/>
    </source>
</evidence>
<keyword evidence="13 16" id="KW-0326">Glycosidase</keyword>
<evidence type="ECO:0000256" key="4">
    <source>
        <dbReference type="ARBA" id="ARBA00022692"/>
    </source>
</evidence>
<dbReference type="Pfam" id="PF09261">
    <property type="entry name" value="Alpha-mann_mid"/>
    <property type="match status" value="1"/>
</dbReference>
<accession>A0A2G8L2Y2</accession>
<protein>
    <recommendedName>
        <fullName evidence="16">Alpha-mannosidase</fullName>
        <ecNumber evidence="16">3.2.1.-</ecNumber>
    </recommendedName>
</protein>
<evidence type="ECO:0000256" key="10">
    <source>
        <dbReference type="ARBA" id="ARBA00023034"/>
    </source>
</evidence>
<evidence type="ECO:0000259" key="18">
    <source>
        <dbReference type="SMART" id="SM00872"/>
    </source>
</evidence>
<dbReference type="SUPFAM" id="SSF88688">
    <property type="entry name" value="Families 57/38 glycoside transferase middle domain"/>
    <property type="match status" value="1"/>
</dbReference>
<dbReference type="PANTHER" id="PTHR11607">
    <property type="entry name" value="ALPHA-MANNOSIDASE"/>
    <property type="match status" value="1"/>
</dbReference>
<dbReference type="Gene3D" id="1.20.1270.50">
    <property type="entry name" value="Glycoside hydrolase family 38, central domain"/>
    <property type="match status" value="1"/>
</dbReference>
<dbReference type="Gene3D" id="2.60.40.1180">
    <property type="entry name" value="Golgi alpha-mannosidase II"/>
    <property type="match status" value="1"/>
</dbReference>
<keyword evidence="12" id="KW-1015">Disulfide bond</keyword>
<evidence type="ECO:0000256" key="17">
    <source>
        <dbReference type="SAM" id="Phobius"/>
    </source>
</evidence>
<dbReference type="InterPro" id="IPR015341">
    <property type="entry name" value="Glyco_hydro_38_cen"/>
</dbReference>
<dbReference type="SUPFAM" id="SSF88713">
    <property type="entry name" value="Glycoside hydrolase/deacetylase"/>
    <property type="match status" value="1"/>
</dbReference>
<evidence type="ECO:0000313" key="20">
    <source>
        <dbReference type="Proteomes" id="UP000230750"/>
    </source>
</evidence>